<protein>
    <submittedName>
        <fullName evidence="1">Uncharacterized protein</fullName>
    </submittedName>
</protein>
<dbReference type="AlphaFoldDB" id="A0A0E9PA74"/>
<reference evidence="1" key="1">
    <citation type="submission" date="2014-11" db="EMBL/GenBank/DDBJ databases">
        <authorList>
            <person name="Amaro Gonzalez C."/>
        </authorList>
    </citation>
    <scope>NUCLEOTIDE SEQUENCE</scope>
</reference>
<reference evidence="1" key="2">
    <citation type="journal article" date="2015" name="Fish Shellfish Immunol.">
        <title>Early steps in the European eel (Anguilla anguilla)-Vibrio vulnificus interaction in the gills: Role of the RtxA13 toxin.</title>
        <authorList>
            <person name="Callol A."/>
            <person name="Pajuelo D."/>
            <person name="Ebbesson L."/>
            <person name="Teles M."/>
            <person name="MacKenzie S."/>
            <person name="Amaro C."/>
        </authorList>
    </citation>
    <scope>NUCLEOTIDE SEQUENCE</scope>
</reference>
<accession>A0A0E9PA74</accession>
<proteinExistence type="predicted"/>
<sequence>MVRLQKTFVNPGKGHKITFSDSSFFIKERLPTEFDFNTQNFYNECDQKQQR</sequence>
<evidence type="ECO:0000313" key="1">
    <source>
        <dbReference type="EMBL" id="JAH01571.1"/>
    </source>
</evidence>
<organism evidence="1">
    <name type="scientific">Anguilla anguilla</name>
    <name type="common">European freshwater eel</name>
    <name type="synonym">Muraena anguilla</name>
    <dbReference type="NCBI Taxonomy" id="7936"/>
    <lineage>
        <taxon>Eukaryota</taxon>
        <taxon>Metazoa</taxon>
        <taxon>Chordata</taxon>
        <taxon>Craniata</taxon>
        <taxon>Vertebrata</taxon>
        <taxon>Euteleostomi</taxon>
        <taxon>Actinopterygii</taxon>
        <taxon>Neopterygii</taxon>
        <taxon>Teleostei</taxon>
        <taxon>Anguilliformes</taxon>
        <taxon>Anguillidae</taxon>
        <taxon>Anguilla</taxon>
    </lineage>
</organism>
<name>A0A0E9PA74_ANGAN</name>
<dbReference type="EMBL" id="GBXM01107006">
    <property type="protein sequence ID" value="JAH01571.1"/>
    <property type="molecule type" value="Transcribed_RNA"/>
</dbReference>